<proteinExistence type="predicted"/>
<evidence type="ECO:0000256" key="1">
    <source>
        <dbReference type="SAM" id="MobiDB-lite"/>
    </source>
</evidence>
<dbReference type="PANTHER" id="PTHR32305:SF15">
    <property type="entry name" value="PROTEIN RHSA-RELATED"/>
    <property type="match status" value="1"/>
</dbReference>
<dbReference type="InterPro" id="IPR006530">
    <property type="entry name" value="YD"/>
</dbReference>
<dbReference type="InterPro" id="IPR022385">
    <property type="entry name" value="Rhs_assc_core"/>
</dbReference>
<dbReference type="Proteomes" id="UP000430843">
    <property type="component" value="Unassembled WGS sequence"/>
</dbReference>
<feature type="region of interest" description="Disordered" evidence="1">
    <location>
        <begin position="1882"/>
        <end position="1913"/>
    </location>
</feature>
<feature type="compositionally biased region" description="Basic and acidic residues" evidence="1">
    <location>
        <begin position="1882"/>
        <end position="1899"/>
    </location>
</feature>
<reference evidence="2 3" key="1">
    <citation type="submission" date="2019-09" db="EMBL/GenBank/DDBJ databases">
        <title>Taxonomic organization of the family Brucellaceae based on a phylogenomic approach.</title>
        <authorList>
            <person name="Leclercq S."/>
            <person name="Cloeckaert A."/>
            <person name="Zygmunt M.S."/>
        </authorList>
    </citation>
    <scope>NUCLEOTIDE SEQUENCE [LARGE SCALE GENOMIC DNA]</scope>
    <source>
        <strain evidence="2 3">LMG 18957</strain>
    </source>
</reference>
<keyword evidence="3" id="KW-1185">Reference proteome</keyword>
<evidence type="ECO:0000313" key="2">
    <source>
        <dbReference type="EMBL" id="KAB2662092.1"/>
    </source>
</evidence>
<organism evidence="2 3">
    <name type="scientific">Brucella tritici</name>
    <dbReference type="NCBI Taxonomy" id="94626"/>
    <lineage>
        <taxon>Bacteria</taxon>
        <taxon>Pseudomonadati</taxon>
        <taxon>Pseudomonadota</taxon>
        <taxon>Alphaproteobacteria</taxon>
        <taxon>Hyphomicrobiales</taxon>
        <taxon>Brucellaceae</taxon>
        <taxon>Brucella/Ochrobactrum group</taxon>
        <taxon>Brucella</taxon>
    </lineage>
</organism>
<dbReference type="Pfam" id="PF05593">
    <property type="entry name" value="RHS_repeat"/>
    <property type="match status" value="1"/>
</dbReference>
<feature type="compositionally biased region" description="Polar residues" evidence="1">
    <location>
        <begin position="1794"/>
        <end position="1814"/>
    </location>
</feature>
<accession>A0A833CI21</accession>
<evidence type="ECO:0008006" key="4">
    <source>
        <dbReference type="Google" id="ProtNLM"/>
    </source>
</evidence>
<dbReference type="InterPro" id="IPR031325">
    <property type="entry name" value="RHS_repeat"/>
</dbReference>
<dbReference type="NCBIfam" id="TIGR03696">
    <property type="entry name" value="Rhs_assc_core"/>
    <property type="match status" value="1"/>
</dbReference>
<evidence type="ECO:0000313" key="3">
    <source>
        <dbReference type="Proteomes" id="UP000430843"/>
    </source>
</evidence>
<gene>
    <name evidence="2" type="ORF">F9K91_23315</name>
</gene>
<dbReference type="NCBIfam" id="TIGR01643">
    <property type="entry name" value="YD_repeat_2x"/>
    <property type="match status" value="1"/>
</dbReference>
<feature type="region of interest" description="Disordered" evidence="1">
    <location>
        <begin position="1790"/>
        <end position="1851"/>
    </location>
</feature>
<dbReference type="Gene3D" id="2.180.10.10">
    <property type="entry name" value="RHS repeat-associated core"/>
    <property type="match status" value="2"/>
</dbReference>
<name>A0A833CI21_9HYPH</name>
<feature type="compositionally biased region" description="Low complexity" evidence="1">
    <location>
        <begin position="1833"/>
        <end position="1843"/>
    </location>
</feature>
<dbReference type="EMBL" id="WBWA01000036">
    <property type="protein sequence ID" value="KAB2662092.1"/>
    <property type="molecule type" value="Genomic_DNA"/>
</dbReference>
<protein>
    <recommendedName>
        <fullName evidence="4">YD repeat protein</fullName>
    </recommendedName>
</protein>
<dbReference type="PANTHER" id="PTHR32305">
    <property type="match status" value="1"/>
</dbReference>
<sequence length="1947" mass="210608">MNAYSQLFTKATDFVGAVEGSVDPRTGQFTINLNVGTLTANNGFGPHVPLELSYSPMTQANLGFGVGFGFGFSTYDQRTTLMSLANGTHYKVLECESSLSLIDAKLKEVSVEKLPGHYYKVMYKDGSFELLTNPDTLSSLKVPYKIVSSNGHFVTLNWIFTNNQFRLVSIVDENNNTLVSISYPDAQNLATRIAVLPDRQALTKETDNPEGYNIYLFFGDNHHLTKVTCDAAAGLEWKIGYTNLDGLGPWGQIASSVTHPGGLYEYVNYSKSKGHRFASTRTDMEASFYPYVTDFTHVPGGGQPMGTVHYDYEVINSHNFLGYAAPGIFARNPTIDALFNCSDAKYNYHTLETHSDSAGTVTRIERTYNCFHQLIESTSVTNNCSVTKRTDYYSNPGAGFEAQLANFECPQTITLIWIRADPTTGEIVATSQAVESFEYDDYGNLLEKSASYTDVNGVTTQVGTITCEYYPADKATPYDPNTGYDCPIDPNSYNRSNNIPRFLKSQTIVPHSFSGDEKSMQTRFAYGQYGMPDAVTQLLAQSDPDYATSYAVFKSEQRIYHNPGNTEELQRKVTYTYADNTAVLDGSSPPMSEFGYLLTTVDTHYPNDGLPIDPADPKTAECFSTTTTAACKLVEDTLETTSTVTTWDNFRTSISNTSSRFTGRVTEKVDAMGVKAQATYDVLGRVLSVTTAVETNYANERQLAYEISDTGLIITACDAFGNQARVTADGAGKPVKGEAKLSGASSIWQVMETRAYDNAGRLYSTTTNDYAKSTDQAPYGSITTTNHYDVWGQVDYVTTLDGIRHFSAVDPIALTKTQYSQSGGATPITTSRTITTANATNATVTVAVFASDNATTVPDSTATQTYDGWKQLRESTDELGRTTTYTYDNFGRVVTTALPTVTVGDRLLIIPDNTPADGISAQGAVVTLTGENVSSQTITVKITDIIDDDVQVSFIPTSGVTVNNDCSVTASTDMSGVTPIIYFVSQGSSKVTLTASTPSVATPASYDFKFDPDVSCCAIASPSRVDDIDAAENEYGAYAVLLVPLSRTSVIYSLPEDSQAVFTHVQTAPHITSTISEDKKTVTTSTGEGGDGNYASVVYFSSNNKEGETVELRVEGHQIQTAARKFAFPVPVSLSLDGVEVSHHASDSTVDDFTSINPFQGMAKEKQGITEYIGAGDPLRADVIDATVVTRTYSRDTASNVVVDILVNDISMGTREVDGMGRITHQMVGGRSWSASYDKDCGSLTSPATITPPYTTPIARYHYEPALGGTTLGETADQDTVTFTYSPQGALETATSTICSTPQSSTIITNSYDAVGRLLQETFSQHDGTTTYGYTTAGKPKSYTDVTGKTWAVTENDEYGRPTMVADEDVQLALNYDALGRLHTWTSTDKATNATLTTAVTWDTLDREQNRQVTNSAKNTAWKLEQEYYLNHQLSSKTMKRETGSTLNTVRTETYSYDERNRLTDYTCTGSDPVRDDKGNAIAQQSFAYDTYNNITKAVTEFSSGDPDTAIFTYGNAQDPCQLTSVSHSHNDFPAETYTYDAAGCLNADASGRQFTYDTGINCGYLRSVTQEDVTSNFVYDPLNRVIGEDDTSLVYCGSTLVNQRQGNDAVRFVGGGSVGTLAQVRSGDNAGVWLSGSEANGSVLSVDNASASTKHYDIAYGPYGETPSNQSTPSALGYNGQRKSNLLDGYQLGNGYRLYQPSLRRFTAPDSESPFGAGGINSYAYCAGDPINNTDPTGHFPVLGAIMGTASLLMIPFTAGASAAGAAAVDIGADASAAVEAGGEVAAETAEARSSTGPVRSRAHTSSAVSLRNTPYDRPRSSTTLGDETRSRGNSINSNGRNKVSFGFTDKDGGSSGFNKSINALESSRASKGASINDARKVDPTHDYFNKSLKEGEPRTSTSKKNPRARLTPHKDNMIIKQIPYEDNPNRIQIFDIGIMVDIHLL</sequence>
<comment type="caution">
    <text evidence="2">The sequence shown here is derived from an EMBL/GenBank/DDBJ whole genome shotgun (WGS) entry which is preliminary data.</text>
</comment>
<dbReference type="InterPro" id="IPR050708">
    <property type="entry name" value="T6SS_VgrG/RHS"/>
</dbReference>
<dbReference type="RefSeq" id="WP_151678861.1">
    <property type="nucleotide sequence ID" value="NZ_WBWA01000036.1"/>
</dbReference>